<dbReference type="EMBL" id="CP064786">
    <property type="protein sequence ID" value="QSG02250.1"/>
    <property type="molecule type" value="Genomic_DNA"/>
</dbReference>
<dbReference type="Pfam" id="PF01882">
    <property type="entry name" value="DUF58"/>
    <property type="match status" value="1"/>
</dbReference>
<feature type="region of interest" description="Disordered" evidence="1">
    <location>
        <begin position="1"/>
        <end position="39"/>
    </location>
</feature>
<protein>
    <submittedName>
        <fullName evidence="3">Putative membrane anchored protein with extracellular vWF domain and Ig-like domain</fullName>
    </submittedName>
</protein>
<feature type="domain" description="DUF58" evidence="2">
    <location>
        <begin position="240"/>
        <end position="390"/>
    </location>
</feature>
<dbReference type="InterPro" id="IPR002881">
    <property type="entry name" value="DUF58"/>
</dbReference>
<evidence type="ECO:0000259" key="2">
    <source>
        <dbReference type="Pfam" id="PF01882"/>
    </source>
</evidence>
<sequence length="464" mass="49954">MSESQQVPTGRNEAAETTDTTTEADDGAAEPVRTAADSHQDVLRQTGRWAGITALALFGIAFGVFAQNPAAFLAGVFGVTFAAYAQAGSAPESELHLHREFEDDRPDPGEEIEVTVSIENVGESSLPDVRIVDGVPGQLHVAEGTPRHAAALDPGERATFSYTITAERGAHEFEPAQVLVRGFSGAVERETRVQDESEPLVCTPGSLPPSTNLSLQPLTTPYSGRVETDIGGDGLEFFATREYQPGDPLSRVDWNTRARTGELSTLEFREERAASVVLLIDVRTEAWCRPTESASSAVERSVEGAMQSFSSLIDAGDRVGIAALGTTECWLPPGSGGDHRTRARELFQTEPLLAPDSVDDLIERPISVAALRQQLPSHAQIILFSPLVDDLVVEQAKLLDASGHLLTAISPNPTTTRSTGESVARMERDLRIADLRRSGLRVVDWAWEEPLVTAISRAGARWSA</sequence>
<name>A0A897MJH3_9EURY</name>
<feature type="compositionally biased region" description="Polar residues" evidence="1">
    <location>
        <begin position="208"/>
        <end position="220"/>
    </location>
</feature>
<dbReference type="GeneID" id="70684417"/>
<dbReference type="Proteomes" id="UP000663586">
    <property type="component" value="Chromosome"/>
</dbReference>
<dbReference type="Gene3D" id="2.60.40.10">
    <property type="entry name" value="Immunoglobulins"/>
    <property type="match status" value="1"/>
</dbReference>
<evidence type="ECO:0000313" key="3">
    <source>
        <dbReference type="EMBL" id="QSG02250.1"/>
    </source>
</evidence>
<dbReference type="AlphaFoldDB" id="A0A897MJH3"/>
<dbReference type="InterPro" id="IPR013783">
    <property type="entry name" value="Ig-like_fold"/>
</dbReference>
<reference evidence="3" key="1">
    <citation type="submission" date="2020-11" db="EMBL/GenBank/DDBJ databases">
        <title>Carbohydrate-dependent, anaerobic sulfur respiration: A novel catabolism in halophilic archaea.</title>
        <authorList>
            <person name="Sorokin D.Y."/>
            <person name="Messina E."/>
            <person name="Smedile F."/>
            <person name="La Cono V."/>
            <person name="Hallsworth J.E."/>
            <person name="Yakimov M.M."/>
        </authorList>
    </citation>
    <scope>NUCLEOTIDE SEQUENCE</scope>
    <source>
        <strain evidence="3">AArc-S</strain>
    </source>
</reference>
<dbReference type="PANTHER" id="PTHR33608">
    <property type="entry name" value="BLL2464 PROTEIN"/>
    <property type="match status" value="1"/>
</dbReference>
<organism evidence="3 4">
    <name type="scientific">Natranaeroarchaeum sulfidigenes</name>
    <dbReference type="NCBI Taxonomy" id="2784880"/>
    <lineage>
        <taxon>Archaea</taxon>
        <taxon>Methanobacteriati</taxon>
        <taxon>Methanobacteriota</taxon>
        <taxon>Stenosarchaea group</taxon>
        <taxon>Halobacteria</taxon>
        <taxon>Halobacteriales</taxon>
        <taxon>Natronoarchaeaceae</taxon>
        <taxon>Natranaeroarchaeum</taxon>
    </lineage>
</organism>
<dbReference type="RefSeq" id="WP_238479413.1">
    <property type="nucleotide sequence ID" value="NZ_CP064786.1"/>
</dbReference>
<dbReference type="PANTHER" id="PTHR33608:SF6">
    <property type="entry name" value="BLL2464 PROTEIN"/>
    <property type="match status" value="1"/>
</dbReference>
<evidence type="ECO:0000256" key="1">
    <source>
        <dbReference type="SAM" id="MobiDB-lite"/>
    </source>
</evidence>
<keyword evidence="4" id="KW-1185">Reference proteome</keyword>
<feature type="region of interest" description="Disordered" evidence="1">
    <location>
        <begin position="194"/>
        <end position="220"/>
    </location>
</feature>
<proteinExistence type="predicted"/>
<gene>
    <name evidence="3" type="ORF">AArcS_1029</name>
</gene>
<evidence type="ECO:0000313" key="4">
    <source>
        <dbReference type="Proteomes" id="UP000663586"/>
    </source>
</evidence>
<dbReference type="KEGG" id="hara:AArcS_1029"/>
<accession>A0A897MJH3</accession>